<feature type="compositionally biased region" description="Acidic residues" evidence="1">
    <location>
        <begin position="31"/>
        <end position="40"/>
    </location>
</feature>
<feature type="region of interest" description="Disordered" evidence="1">
    <location>
        <begin position="1"/>
        <end position="80"/>
    </location>
</feature>
<evidence type="ECO:0000256" key="1">
    <source>
        <dbReference type="SAM" id="MobiDB-lite"/>
    </source>
</evidence>
<dbReference type="HOGENOM" id="CLU_167897_0_0_1"/>
<accession>A0A0D3JXR6</accession>
<dbReference type="EnsemblProtists" id="EOD28301">
    <property type="protein sequence ID" value="EOD28301"/>
    <property type="gene ID" value="EMIHUDRAFT_234921"/>
</dbReference>
<sequence length="118" mass="12631">MPQKKKTARGAHLAALNKQHPKREESAGDANDLEYVEPDDSSSSGESADGDTLVQSILPFSGASSARKKGKKNKRLRTADGRALCQRVVGRSRWDRPAASASPAARVSGHQGGVVWYC</sequence>
<name>A0A0D3JXR6_EMIH1</name>
<dbReference type="RefSeq" id="XP_005780730.1">
    <property type="nucleotide sequence ID" value="XM_005780673.1"/>
</dbReference>
<keyword evidence="3" id="KW-1185">Reference proteome</keyword>
<feature type="compositionally biased region" description="Low complexity" evidence="1">
    <location>
        <begin position="41"/>
        <end position="51"/>
    </location>
</feature>
<dbReference type="GeneID" id="17273846"/>
<dbReference type="PaxDb" id="2903-EOD28301"/>
<dbReference type="AlphaFoldDB" id="A0A0D3JXR6"/>
<reference evidence="2" key="2">
    <citation type="submission" date="2024-10" db="UniProtKB">
        <authorList>
            <consortium name="EnsemblProtists"/>
        </authorList>
    </citation>
    <scope>IDENTIFICATION</scope>
</reference>
<proteinExistence type="predicted"/>
<organism evidence="2 3">
    <name type="scientific">Emiliania huxleyi (strain CCMP1516)</name>
    <dbReference type="NCBI Taxonomy" id="280463"/>
    <lineage>
        <taxon>Eukaryota</taxon>
        <taxon>Haptista</taxon>
        <taxon>Haptophyta</taxon>
        <taxon>Prymnesiophyceae</taxon>
        <taxon>Isochrysidales</taxon>
        <taxon>Noelaerhabdaceae</taxon>
        <taxon>Emiliania</taxon>
    </lineage>
</organism>
<evidence type="ECO:0000313" key="3">
    <source>
        <dbReference type="Proteomes" id="UP000013827"/>
    </source>
</evidence>
<evidence type="ECO:0008006" key="4">
    <source>
        <dbReference type="Google" id="ProtNLM"/>
    </source>
</evidence>
<dbReference type="KEGG" id="ehx:EMIHUDRAFT_234921"/>
<evidence type="ECO:0000313" key="2">
    <source>
        <dbReference type="EnsemblProtists" id="EOD28301"/>
    </source>
</evidence>
<protein>
    <recommendedName>
        <fullName evidence="4">Ribosome biogenesis protein NOP53</fullName>
    </recommendedName>
</protein>
<feature type="compositionally biased region" description="Basic residues" evidence="1">
    <location>
        <begin position="66"/>
        <end position="76"/>
    </location>
</feature>
<reference evidence="3" key="1">
    <citation type="journal article" date="2013" name="Nature">
        <title>Pan genome of the phytoplankton Emiliania underpins its global distribution.</title>
        <authorList>
            <person name="Read B.A."/>
            <person name="Kegel J."/>
            <person name="Klute M.J."/>
            <person name="Kuo A."/>
            <person name="Lefebvre S.C."/>
            <person name="Maumus F."/>
            <person name="Mayer C."/>
            <person name="Miller J."/>
            <person name="Monier A."/>
            <person name="Salamov A."/>
            <person name="Young J."/>
            <person name="Aguilar M."/>
            <person name="Claverie J.M."/>
            <person name="Frickenhaus S."/>
            <person name="Gonzalez K."/>
            <person name="Herman E.K."/>
            <person name="Lin Y.C."/>
            <person name="Napier J."/>
            <person name="Ogata H."/>
            <person name="Sarno A.F."/>
            <person name="Shmutz J."/>
            <person name="Schroeder D."/>
            <person name="de Vargas C."/>
            <person name="Verret F."/>
            <person name="von Dassow P."/>
            <person name="Valentin K."/>
            <person name="Van de Peer Y."/>
            <person name="Wheeler G."/>
            <person name="Dacks J.B."/>
            <person name="Delwiche C.F."/>
            <person name="Dyhrman S.T."/>
            <person name="Glockner G."/>
            <person name="John U."/>
            <person name="Richards T."/>
            <person name="Worden A.Z."/>
            <person name="Zhang X."/>
            <person name="Grigoriev I.V."/>
            <person name="Allen A.E."/>
            <person name="Bidle K."/>
            <person name="Borodovsky M."/>
            <person name="Bowler C."/>
            <person name="Brownlee C."/>
            <person name="Cock J.M."/>
            <person name="Elias M."/>
            <person name="Gladyshev V.N."/>
            <person name="Groth M."/>
            <person name="Guda C."/>
            <person name="Hadaegh A."/>
            <person name="Iglesias-Rodriguez M.D."/>
            <person name="Jenkins J."/>
            <person name="Jones B.M."/>
            <person name="Lawson T."/>
            <person name="Leese F."/>
            <person name="Lindquist E."/>
            <person name="Lobanov A."/>
            <person name="Lomsadze A."/>
            <person name="Malik S.B."/>
            <person name="Marsh M.E."/>
            <person name="Mackinder L."/>
            <person name="Mock T."/>
            <person name="Mueller-Roeber B."/>
            <person name="Pagarete A."/>
            <person name="Parker M."/>
            <person name="Probert I."/>
            <person name="Quesneville H."/>
            <person name="Raines C."/>
            <person name="Rensing S.A."/>
            <person name="Riano-Pachon D.M."/>
            <person name="Richier S."/>
            <person name="Rokitta S."/>
            <person name="Shiraiwa Y."/>
            <person name="Soanes D.M."/>
            <person name="van der Giezen M."/>
            <person name="Wahlund T.M."/>
            <person name="Williams B."/>
            <person name="Wilson W."/>
            <person name="Wolfe G."/>
            <person name="Wurch L.L."/>
        </authorList>
    </citation>
    <scope>NUCLEOTIDE SEQUENCE</scope>
</reference>
<dbReference type="Proteomes" id="UP000013827">
    <property type="component" value="Unassembled WGS sequence"/>
</dbReference>